<accession>A0A0P1GQ23</accession>
<evidence type="ECO:0000313" key="2">
    <source>
        <dbReference type="Proteomes" id="UP000052022"/>
    </source>
</evidence>
<evidence type="ECO:0000313" key="1">
    <source>
        <dbReference type="EMBL" id="CUH77355.1"/>
    </source>
</evidence>
<protein>
    <submittedName>
        <fullName evidence="1">Uncharacterized protein</fullName>
    </submittedName>
</protein>
<gene>
    <name evidence="1" type="ORF">TRM7557_01333</name>
</gene>
<dbReference type="AlphaFoldDB" id="A0A0P1GQ23"/>
<dbReference type="Proteomes" id="UP000052022">
    <property type="component" value="Unassembled WGS sequence"/>
</dbReference>
<dbReference type="RefSeq" id="WP_058289442.1">
    <property type="nucleotide sequence ID" value="NZ_FOMC01000017.1"/>
</dbReference>
<name>A0A0P1GQ23_9RHOB</name>
<sequence length="423" mass="45206">MDGSGADSGVSTRMYVATDVAHIVMFHPDDLEHAGAWPLGWYGERFVYPVESAAGRLVAWGTTSDGGFDLRVTHAPLCTREERYAGPRWQFPYTVRHGRVYFDNTDGLPGQEQMADVRNTESCSVALPNGDYVVTVTAIEGAAEPESAAGGAAALPAYVVQFSPKTGPAVPPAQFPPQLPCRRDMVGQDACRRETTRPAVEEVDFTRRYPAFVSTNVARAGGSFTSAGEAPLWTAVSDRGGRFALYDAPFVVAAHLVPGAPAILAQCTGSHGTPGAPRSYTFRAKTAVRIAAVDGSIFEGVYEKPRWSGLFRRQQLLKPEGALDAVRIVPVAQIEDSAEVVTLEDVRDQVLADLNGQGPLSQKLGGQATFEALRVVAMDRGDALANWLLDVLPLNAADRLGVSVLPPHAKLAAVAEAYDALCL</sequence>
<dbReference type="OrthoDB" id="8328921at2"/>
<reference evidence="1 2" key="1">
    <citation type="submission" date="2015-09" db="EMBL/GenBank/DDBJ databases">
        <authorList>
            <consortium name="Swine Surveillance"/>
        </authorList>
    </citation>
    <scope>NUCLEOTIDE SEQUENCE [LARGE SCALE GENOMIC DNA]</scope>
    <source>
        <strain evidence="1 2">CECT 7557</strain>
    </source>
</reference>
<keyword evidence="2" id="KW-1185">Reference proteome</keyword>
<proteinExistence type="predicted"/>
<organism evidence="1 2">
    <name type="scientific">Tritonibacter multivorans</name>
    <dbReference type="NCBI Taxonomy" id="928856"/>
    <lineage>
        <taxon>Bacteria</taxon>
        <taxon>Pseudomonadati</taxon>
        <taxon>Pseudomonadota</taxon>
        <taxon>Alphaproteobacteria</taxon>
        <taxon>Rhodobacterales</taxon>
        <taxon>Paracoccaceae</taxon>
        <taxon>Tritonibacter</taxon>
    </lineage>
</organism>
<dbReference type="EMBL" id="CYSD01000019">
    <property type="protein sequence ID" value="CUH77355.1"/>
    <property type="molecule type" value="Genomic_DNA"/>
</dbReference>